<reference evidence="1" key="3">
    <citation type="submission" date="2019-07" db="EMBL/GenBank/DDBJ databases">
        <authorList>
            <person name="Seetharam A."/>
            <person name="Woodhouse M."/>
            <person name="Cannon E."/>
        </authorList>
    </citation>
    <scope>NUCLEOTIDE SEQUENCE [LARGE SCALE GENOMIC DNA]</scope>
    <source>
        <strain evidence="1">cv. B73</strain>
    </source>
</reference>
<evidence type="ECO:0000313" key="2">
    <source>
        <dbReference type="Proteomes" id="UP000007305"/>
    </source>
</evidence>
<evidence type="ECO:0000313" key="1">
    <source>
        <dbReference type="EnsemblPlants" id="Zm00001eb219980_P001"/>
    </source>
</evidence>
<proteinExistence type="predicted"/>
<dbReference type="Proteomes" id="UP000007305">
    <property type="component" value="Chromosome 5"/>
</dbReference>
<dbReference type="EnsemblPlants" id="Zm00001eb069230_T001">
    <property type="protein sequence ID" value="Zm00001eb069230_P001"/>
    <property type="gene ID" value="Zm00001eb069230"/>
</dbReference>
<reference evidence="1" key="4">
    <citation type="submission" date="2021-05" db="UniProtKB">
        <authorList>
            <consortium name="EnsemblPlants"/>
        </authorList>
    </citation>
    <scope>IDENTIFICATION</scope>
    <source>
        <strain evidence="1">cv. B73</strain>
    </source>
</reference>
<keyword evidence="2" id="KW-1185">Reference proteome</keyword>
<dbReference type="Gramene" id="Zm00001eb219980_T001">
    <property type="protein sequence ID" value="Zm00001eb219980_P001"/>
    <property type="gene ID" value="Zm00001eb219980"/>
</dbReference>
<dbReference type="EnsemblPlants" id="Zm00001eb219980_T001">
    <property type="protein sequence ID" value="Zm00001eb219980_P001"/>
    <property type="gene ID" value="Zm00001eb219980"/>
</dbReference>
<organism evidence="1 2">
    <name type="scientific">Zea mays</name>
    <name type="common">Maize</name>
    <dbReference type="NCBI Taxonomy" id="4577"/>
    <lineage>
        <taxon>Eukaryota</taxon>
        <taxon>Viridiplantae</taxon>
        <taxon>Streptophyta</taxon>
        <taxon>Embryophyta</taxon>
        <taxon>Tracheophyta</taxon>
        <taxon>Spermatophyta</taxon>
        <taxon>Magnoliopsida</taxon>
        <taxon>Liliopsida</taxon>
        <taxon>Poales</taxon>
        <taxon>Poaceae</taxon>
        <taxon>PACMAD clade</taxon>
        <taxon>Panicoideae</taxon>
        <taxon>Andropogonodae</taxon>
        <taxon>Andropogoneae</taxon>
        <taxon>Tripsacinae</taxon>
        <taxon>Zea</taxon>
    </lineage>
</organism>
<dbReference type="Gramene" id="Zm00001eb069230_T001">
    <property type="protein sequence ID" value="Zm00001eb069230_P001"/>
    <property type="gene ID" value="Zm00001eb069230"/>
</dbReference>
<protein>
    <submittedName>
        <fullName evidence="1">Uncharacterized protein</fullName>
    </submittedName>
</protein>
<sequence>MQSLTLCAMKELRLYENSEKALLSSTSANGTAILRVVQALSSLVSTLQDRKDPEQPAEKDHSDAVSQISEINTALDALWLELSNCISKIESSSEYASNLTPASASAATLTAGVAPPLPAG</sequence>
<accession>A0A804PA59</accession>
<name>A0A804PA59_MAIZE</name>
<dbReference type="AlphaFoldDB" id="A0A804PA59"/>
<dbReference type="Proteomes" id="UP000007305">
    <property type="component" value="Chromosome 2"/>
</dbReference>
<reference evidence="2" key="1">
    <citation type="journal article" date="2009" name="Science">
        <title>The B73 maize genome: complexity, diversity, and dynamics.</title>
        <authorList>
            <person name="Schnable P.S."/>
            <person name="Ware D."/>
            <person name="Fulton R.S."/>
            <person name="Stein J.C."/>
            <person name="Wei F."/>
            <person name="Pasternak S."/>
            <person name="Liang C."/>
            <person name="Zhang J."/>
            <person name="Fulton L."/>
            <person name="Graves T.A."/>
            <person name="Minx P."/>
            <person name="Reily A.D."/>
            <person name="Courtney L."/>
            <person name="Kruchowski S.S."/>
            <person name="Tomlinson C."/>
            <person name="Strong C."/>
            <person name="Delehaunty K."/>
            <person name="Fronick C."/>
            <person name="Courtney B."/>
            <person name="Rock S.M."/>
            <person name="Belter E."/>
            <person name="Du F."/>
            <person name="Kim K."/>
            <person name="Abbott R.M."/>
            <person name="Cotton M."/>
            <person name="Levy A."/>
            <person name="Marchetto P."/>
            <person name="Ochoa K."/>
            <person name="Jackson S.M."/>
            <person name="Gillam B."/>
            <person name="Chen W."/>
            <person name="Yan L."/>
            <person name="Higginbotham J."/>
            <person name="Cardenas M."/>
            <person name="Waligorski J."/>
            <person name="Applebaum E."/>
            <person name="Phelps L."/>
            <person name="Falcone J."/>
            <person name="Kanchi K."/>
            <person name="Thane T."/>
            <person name="Scimone A."/>
            <person name="Thane N."/>
            <person name="Henke J."/>
            <person name="Wang T."/>
            <person name="Ruppert J."/>
            <person name="Shah N."/>
            <person name="Rotter K."/>
            <person name="Hodges J."/>
            <person name="Ingenthron E."/>
            <person name="Cordes M."/>
            <person name="Kohlberg S."/>
            <person name="Sgro J."/>
            <person name="Delgado B."/>
            <person name="Mead K."/>
            <person name="Chinwalla A."/>
            <person name="Leonard S."/>
            <person name="Crouse K."/>
            <person name="Collura K."/>
            <person name="Kudrna D."/>
            <person name="Currie J."/>
            <person name="He R."/>
            <person name="Angelova A."/>
            <person name="Rajasekar S."/>
            <person name="Mueller T."/>
            <person name="Lomeli R."/>
            <person name="Scara G."/>
            <person name="Ko A."/>
            <person name="Delaney K."/>
            <person name="Wissotski M."/>
            <person name="Lopez G."/>
            <person name="Campos D."/>
            <person name="Braidotti M."/>
            <person name="Ashley E."/>
            <person name="Golser W."/>
            <person name="Kim H."/>
            <person name="Lee S."/>
            <person name="Lin J."/>
            <person name="Dujmic Z."/>
            <person name="Kim W."/>
            <person name="Talag J."/>
            <person name="Zuccolo A."/>
            <person name="Fan C."/>
            <person name="Sebastian A."/>
            <person name="Kramer M."/>
            <person name="Spiegel L."/>
            <person name="Nascimento L."/>
            <person name="Zutavern T."/>
            <person name="Miller B."/>
            <person name="Ambroise C."/>
            <person name="Muller S."/>
            <person name="Spooner W."/>
            <person name="Narechania A."/>
            <person name="Ren L."/>
            <person name="Wei S."/>
            <person name="Kumari S."/>
            <person name="Faga B."/>
            <person name="Levy M.J."/>
            <person name="McMahan L."/>
            <person name="Van Buren P."/>
            <person name="Vaughn M.W."/>
            <person name="Ying K."/>
            <person name="Yeh C.-T."/>
            <person name="Emrich S.J."/>
            <person name="Jia Y."/>
            <person name="Kalyanaraman A."/>
            <person name="Hsia A.-P."/>
            <person name="Barbazuk W.B."/>
            <person name="Baucom R.S."/>
            <person name="Brutnell T.P."/>
            <person name="Carpita N.C."/>
            <person name="Chaparro C."/>
            <person name="Chia J.-M."/>
            <person name="Deragon J.-M."/>
            <person name="Estill J.C."/>
            <person name="Fu Y."/>
            <person name="Jeddeloh J.A."/>
            <person name="Han Y."/>
            <person name="Lee H."/>
            <person name="Li P."/>
            <person name="Lisch D.R."/>
            <person name="Liu S."/>
            <person name="Liu Z."/>
            <person name="Nagel D.H."/>
            <person name="McCann M.C."/>
            <person name="SanMiguel P."/>
            <person name="Myers A.M."/>
            <person name="Nettleton D."/>
            <person name="Nguyen J."/>
            <person name="Penning B.W."/>
            <person name="Ponnala L."/>
            <person name="Schneider K.L."/>
            <person name="Schwartz D.C."/>
            <person name="Sharma A."/>
            <person name="Soderlund C."/>
            <person name="Springer N.M."/>
            <person name="Sun Q."/>
            <person name="Wang H."/>
            <person name="Waterman M."/>
            <person name="Westerman R."/>
            <person name="Wolfgruber T.K."/>
            <person name="Yang L."/>
            <person name="Yu Y."/>
            <person name="Zhang L."/>
            <person name="Zhou S."/>
            <person name="Zhu Q."/>
            <person name="Bennetzen J.L."/>
            <person name="Dawe R.K."/>
            <person name="Jiang J."/>
            <person name="Jiang N."/>
            <person name="Presting G.G."/>
            <person name="Wessler S.R."/>
            <person name="Aluru S."/>
            <person name="Martienssen R.A."/>
            <person name="Clifton S.W."/>
            <person name="McCombie W.R."/>
            <person name="Wing R.A."/>
            <person name="Wilson R.K."/>
        </authorList>
    </citation>
    <scope>NUCLEOTIDE SEQUENCE [LARGE SCALE GENOMIC DNA]</scope>
    <source>
        <strain evidence="2">cv. B73</strain>
    </source>
</reference>
<reference evidence="2" key="2">
    <citation type="submission" date="2015-12" db="EMBL/GenBank/DDBJ databases">
        <title>Update maize B73 reference genome by single molecule sequencing technologies.</title>
        <authorList>
            <consortium name="Maize Genome Sequencing Project"/>
            <person name="Ware D."/>
        </authorList>
    </citation>
    <scope>NUCLEOTIDE SEQUENCE [LARGE SCALE GENOMIC DNA]</scope>
    <source>
        <strain evidence="2">cv. B73</strain>
    </source>
</reference>